<evidence type="ECO:0008006" key="3">
    <source>
        <dbReference type="Google" id="ProtNLM"/>
    </source>
</evidence>
<gene>
    <name evidence="1" type="ordered locus">Tpen_0419</name>
</gene>
<dbReference type="Proteomes" id="UP000000641">
    <property type="component" value="Chromosome"/>
</dbReference>
<dbReference type="InterPro" id="IPR018665">
    <property type="entry name" value="DUF2122_RecB-nuclease-rel"/>
</dbReference>
<proteinExistence type="predicted"/>
<dbReference type="eggNOG" id="arCOG01019">
    <property type="taxonomic scope" value="Archaea"/>
</dbReference>
<organism evidence="1 2">
    <name type="scientific">Thermofilum pendens (strain DSM 2475 / Hrk 5)</name>
    <dbReference type="NCBI Taxonomy" id="368408"/>
    <lineage>
        <taxon>Archaea</taxon>
        <taxon>Thermoproteota</taxon>
        <taxon>Thermoprotei</taxon>
        <taxon>Thermofilales</taxon>
        <taxon>Thermofilaceae</taxon>
        <taxon>Thermofilum</taxon>
    </lineage>
</organism>
<dbReference type="GeneID" id="4600497"/>
<dbReference type="KEGG" id="tpe:Tpen_0419"/>
<evidence type="ECO:0000313" key="1">
    <source>
        <dbReference type="EMBL" id="ABL77828.1"/>
    </source>
</evidence>
<evidence type="ECO:0000313" key="2">
    <source>
        <dbReference type="Proteomes" id="UP000000641"/>
    </source>
</evidence>
<dbReference type="AlphaFoldDB" id="A1RX98"/>
<accession>A1RX98</accession>
<sequence length="174" mass="18517">MATYTVIPVLHNTNSSQRVAEVARIAYGLGYNTLVLSRVYGPAAQVGIPEAQKLALRHNCNLIVLSDLPEVVELLRPNVILVAVPGKYGGRELSEVLKELEGKTSGGEASRIAVVFGGAEPGLSQKEMKTGELVHPDGVEEDIGSTGVAAVTLYLVARWLSLLRTRGATTREGV</sequence>
<protein>
    <recommendedName>
        <fullName evidence="3">Exonuclease</fullName>
    </recommendedName>
</protein>
<name>A1RX98_THEPD</name>
<keyword evidence="2" id="KW-1185">Reference proteome</keyword>
<dbReference type="EMBL" id="CP000505">
    <property type="protein sequence ID" value="ABL77828.1"/>
    <property type="molecule type" value="Genomic_DNA"/>
</dbReference>
<dbReference type="RefSeq" id="WP_011752093.1">
    <property type="nucleotide sequence ID" value="NC_008698.1"/>
</dbReference>
<reference evidence="2" key="1">
    <citation type="journal article" date="2008" name="J. Bacteriol.">
        <title>Genome sequence of Thermofilum pendens reveals an exceptional loss of biosynthetic pathways without genome reduction.</title>
        <authorList>
            <person name="Anderson I."/>
            <person name="Rodriguez J."/>
            <person name="Susanti D."/>
            <person name="Porat I."/>
            <person name="Reich C."/>
            <person name="Ulrich L.E."/>
            <person name="Elkins J.G."/>
            <person name="Mavromatis K."/>
            <person name="Lykidis A."/>
            <person name="Kim E."/>
            <person name="Thompson L.S."/>
            <person name="Nolan M."/>
            <person name="Land M."/>
            <person name="Copeland A."/>
            <person name="Lapidus A."/>
            <person name="Lucas S."/>
            <person name="Detter C."/>
            <person name="Zhulin I.B."/>
            <person name="Olsen G.J."/>
            <person name="Whitman W."/>
            <person name="Mukhopadhyay B."/>
            <person name="Bristow J."/>
            <person name="Kyrpides N."/>
        </authorList>
    </citation>
    <scope>NUCLEOTIDE SEQUENCE [LARGE SCALE GENOMIC DNA]</scope>
    <source>
        <strain evidence="2">DSM 2475 / Hrk 5</strain>
    </source>
</reference>
<dbReference type="OrthoDB" id="18579at2157"/>
<dbReference type="Pfam" id="PF09895">
    <property type="entry name" value="DUF2122"/>
    <property type="match status" value="1"/>
</dbReference>
<dbReference type="EnsemblBacteria" id="ABL77828">
    <property type="protein sequence ID" value="ABL77828"/>
    <property type="gene ID" value="Tpen_0419"/>
</dbReference>
<dbReference type="HOGENOM" id="CLU_140136_0_0_2"/>